<gene>
    <name evidence="2" type="ORF">C2G38_2119826</name>
</gene>
<evidence type="ECO:0000313" key="3">
    <source>
        <dbReference type="Proteomes" id="UP000266673"/>
    </source>
</evidence>
<name>A0A397UBT6_9GLOM</name>
<dbReference type="InterPro" id="IPR036910">
    <property type="entry name" value="HMG_box_dom_sf"/>
</dbReference>
<sequence length="345" mass="39490">MSNSQMNMKYQIYKFHSSTTGLSKFHGHNATALPTLPQITLPFPPEIRAIDIAKKRIRSKICKKSPNAFFVYRKAFVDHLSNLQHKLKMTEVSRLVSSHWKNEKPEVKLVYENIAKDVEKELNDIRIKDLVYADIHEKCRRRRNKNLEKRVRRSATSFGSFDACKNFVSTIDFSKEPPVESNNLHQSLCHTFTDKAPSNSYSPLESSNNITQFYDCVNNDDLDCITLDSNNSPIFENPDYNPVNIESRVDSNFVLDTSISTDISATSPIDSFVFPVPDCHPDIASPFDYDSASTTSPTISEPSDFFSTQLADDFQSNEIYKNPLQIMIYYDNMYWGNPDCLITNN</sequence>
<organism evidence="2 3">
    <name type="scientific">Gigaspora rosea</name>
    <dbReference type="NCBI Taxonomy" id="44941"/>
    <lineage>
        <taxon>Eukaryota</taxon>
        <taxon>Fungi</taxon>
        <taxon>Fungi incertae sedis</taxon>
        <taxon>Mucoromycota</taxon>
        <taxon>Glomeromycotina</taxon>
        <taxon>Glomeromycetes</taxon>
        <taxon>Diversisporales</taxon>
        <taxon>Gigasporaceae</taxon>
        <taxon>Gigaspora</taxon>
    </lineage>
</organism>
<dbReference type="SUPFAM" id="SSF47095">
    <property type="entry name" value="HMG-box"/>
    <property type="match status" value="1"/>
</dbReference>
<dbReference type="OrthoDB" id="6247875at2759"/>
<evidence type="ECO:0000313" key="2">
    <source>
        <dbReference type="EMBL" id="RIB04813.1"/>
    </source>
</evidence>
<evidence type="ECO:0000259" key="1">
    <source>
        <dbReference type="Pfam" id="PF00505"/>
    </source>
</evidence>
<comment type="caution">
    <text evidence="2">The sequence shown here is derived from an EMBL/GenBank/DDBJ whole genome shotgun (WGS) entry which is preliminary data.</text>
</comment>
<keyword evidence="3" id="KW-1185">Reference proteome</keyword>
<protein>
    <recommendedName>
        <fullName evidence="1">HMG box domain-containing protein</fullName>
    </recommendedName>
</protein>
<dbReference type="Pfam" id="PF00505">
    <property type="entry name" value="HMG_box"/>
    <property type="match status" value="1"/>
</dbReference>
<accession>A0A397UBT6</accession>
<reference evidence="2 3" key="1">
    <citation type="submission" date="2018-06" db="EMBL/GenBank/DDBJ databases">
        <title>Comparative genomics reveals the genomic features of Rhizophagus irregularis, R. cerebriforme, R. diaphanum and Gigaspora rosea, and their symbiotic lifestyle signature.</title>
        <authorList>
            <person name="Morin E."/>
            <person name="San Clemente H."/>
            <person name="Chen E.C.H."/>
            <person name="De La Providencia I."/>
            <person name="Hainaut M."/>
            <person name="Kuo A."/>
            <person name="Kohler A."/>
            <person name="Murat C."/>
            <person name="Tang N."/>
            <person name="Roy S."/>
            <person name="Loubradou J."/>
            <person name="Henrissat B."/>
            <person name="Grigoriev I.V."/>
            <person name="Corradi N."/>
            <person name="Roux C."/>
            <person name="Martin F.M."/>
        </authorList>
    </citation>
    <scope>NUCLEOTIDE SEQUENCE [LARGE SCALE GENOMIC DNA]</scope>
    <source>
        <strain evidence="2 3">DAOM 194757</strain>
    </source>
</reference>
<dbReference type="AlphaFoldDB" id="A0A397UBT6"/>
<proteinExistence type="predicted"/>
<dbReference type="Gene3D" id="1.10.30.10">
    <property type="entry name" value="High mobility group box domain"/>
    <property type="match status" value="1"/>
</dbReference>
<dbReference type="EMBL" id="QKWP01002104">
    <property type="protein sequence ID" value="RIB04813.1"/>
    <property type="molecule type" value="Genomic_DNA"/>
</dbReference>
<dbReference type="Proteomes" id="UP000266673">
    <property type="component" value="Unassembled WGS sequence"/>
</dbReference>
<dbReference type="InterPro" id="IPR009071">
    <property type="entry name" value="HMG_box_dom"/>
</dbReference>
<feature type="domain" description="HMG box" evidence="1">
    <location>
        <begin position="63"/>
        <end position="117"/>
    </location>
</feature>